<dbReference type="PANTHER" id="PTHR36745:SF1">
    <property type="entry name" value="OS02G0824400 PROTEIN"/>
    <property type="match status" value="1"/>
</dbReference>
<evidence type="ECO:0000313" key="2">
    <source>
        <dbReference type="EMBL" id="KAF7137439.1"/>
    </source>
</evidence>
<reference evidence="2" key="1">
    <citation type="submission" date="2019-11" db="EMBL/GenBank/DDBJ databases">
        <authorList>
            <person name="Liu Y."/>
            <person name="Hou J."/>
            <person name="Li T.-Q."/>
            <person name="Guan C.-H."/>
            <person name="Wu X."/>
            <person name="Wu H.-Z."/>
            <person name="Ling F."/>
            <person name="Zhang R."/>
            <person name="Shi X.-G."/>
            <person name="Ren J.-P."/>
            <person name="Chen E.-F."/>
            <person name="Sun J.-M."/>
        </authorList>
    </citation>
    <scope>NUCLEOTIDE SEQUENCE</scope>
    <source>
        <strain evidence="2">Adult_tree_wgs_1</strain>
        <tissue evidence="2">Leaves</tissue>
    </source>
</reference>
<accession>A0A834GP31</accession>
<proteinExistence type="predicted"/>
<keyword evidence="3" id="KW-1185">Reference proteome</keyword>
<dbReference type="AlphaFoldDB" id="A0A834GP31"/>
<protein>
    <submittedName>
        <fullName evidence="2">Uncharacterized protein</fullName>
    </submittedName>
</protein>
<organism evidence="2 3">
    <name type="scientific">Rhododendron simsii</name>
    <name type="common">Sims's rhododendron</name>
    <dbReference type="NCBI Taxonomy" id="118357"/>
    <lineage>
        <taxon>Eukaryota</taxon>
        <taxon>Viridiplantae</taxon>
        <taxon>Streptophyta</taxon>
        <taxon>Embryophyta</taxon>
        <taxon>Tracheophyta</taxon>
        <taxon>Spermatophyta</taxon>
        <taxon>Magnoliopsida</taxon>
        <taxon>eudicotyledons</taxon>
        <taxon>Gunneridae</taxon>
        <taxon>Pentapetalae</taxon>
        <taxon>asterids</taxon>
        <taxon>Ericales</taxon>
        <taxon>Ericaceae</taxon>
        <taxon>Ericoideae</taxon>
        <taxon>Rhodoreae</taxon>
        <taxon>Rhododendron</taxon>
    </lineage>
</organism>
<comment type="caution">
    <text evidence="2">The sequence shown here is derived from an EMBL/GenBank/DDBJ whole genome shotgun (WGS) entry which is preliminary data.</text>
</comment>
<sequence length="136" mass="15443">MSKKNDLGRRKRLHEFELKREKEEKEKKAKRLQAKRNKMKIEGERVFWVFQVQQREAVAGPGGVTGAVVDEESLVVRGVIAMMEEVFVNETRVDGNDKKNKKMKGASGFQVGKRKLKTKLTALAKAKAAQAMEVDK</sequence>
<dbReference type="EMBL" id="WJXA01000007">
    <property type="protein sequence ID" value="KAF7137439.1"/>
    <property type="molecule type" value="Genomic_DNA"/>
</dbReference>
<dbReference type="Proteomes" id="UP000626092">
    <property type="component" value="Unassembled WGS sequence"/>
</dbReference>
<evidence type="ECO:0000313" key="3">
    <source>
        <dbReference type="Proteomes" id="UP000626092"/>
    </source>
</evidence>
<name>A0A834GP31_RHOSS</name>
<gene>
    <name evidence="2" type="ORF">RHSIM_Rhsim07G0016800</name>
</gene>
<evidence type="ECO:0000256" key="1">
    <source>
        <dbReference type="SAM" id="Coils"/>
    </source>
</evidence>
<dbReference type="PANTHER" id="PTHR36745">
    <property type="entry name" value="OS02G0824400 PROTEIN"/>
    <property type="match status" value="1"/>
</dbReference>
<keyword evidence="1" id="KW-0175">Coiled coil</keyword>
<feature type="coiled-coil region" evidence="1">
    <location>
        <begin position="13"/>
        <end position="42"/>
    </location>
</feature>